<dbReference type="EMBL" id="CAMAPE010000005">
    <property type="protein sequence ID" value="CAH9069162.1"/>
    <property type="molecule type" value="Genomic_DNA"/>
</dbReference>
<evidence type="ECO:0000313" key="2">
    <source>
        <dbReference type="EMBL" id="CAH9069162.1"/>
    </source>
</evidence>
<dbReference type="Proteomes" id="UP001152484">
    <property type="component" value="Unassembled WGS sequence"/>
</dbReference>
<reference evidence="2" key="1">
    <citation type="submission" date="2022-07" db="EMBL/GenBank/DDBJ databases">
        <authorList>
            <person name="Macas J."/>
            <person name="Novak P."/>
            <person name="Neumann P."/>
        </authorList>
    </citation>
    <scope>NUCLEOTIDE SEQUENCE</scope>
</reference>
<protein>
    <submittedName>
        <fullName evidence="2">Uncharacterized protein</fullName>
    </submittedName>
</protein>
<sequence length="273" mass="30426">MNITALPALQFHPVLNDMIPPPSPAIPHDQLPTAEHVVMELKHLGSVIQEHQRGLDIISTEELAERIRRNHRIVSRYSQTDGDVVTIAQQMQGQMQQMQQMQGQMQQMQGQMQQMQGQMQQMQQMQGQITDQITALTALVTAQNGQLNAIAGQITGQGQQIELLSVRLDASAARAHNSANTSNALNLLRPIVKTIPNHPDPQPHPAFHFNENSYAIGTPPPDGLVPHTFEAVNAIDSHNQFDAIYWFYNDAKLARGDKNLIQRRSALATFMKS</sequence>
<keyword evidence="1" id="KW-0175">Coiled coil</keyword>
<keyword evidence="3" id="KW-1185">Reference proteome</keyword>
<accession>A0A9P0YN98</accession>
<evidence type="ECO:0000256" key="1">
    <source>
        <dbReference type="SAM" id="Coils"/>
    </source>
</evidence>
<evidence type="ECO:0000313" key="3">
    <source>
        <dbReference type="Proteomes" id="UP001152484"/>
    </source>
</evidence>
<name>A0A9P0YN98_CUSEU</name>
<gene>
    <name evidence="2" type="ORF">CEURO_LOCUS3088</name>
</gene>
<proteinExistence type="predicted"/>
<dbReference type="AlphaFoldDB" id="A0A9P0YN98"/>
<organism evidence="2 3">
    <name type="scientific">Cuscuta europaea</name>
    <name type="common">European dodder</name>
    <dbReference type="NCBI Taxonomy" id="41803"/>
    <lineage>
        <taxon>Eukaryota</taxon>
        <taxon>Viridiplantae</taxon>
        <taxon>Streptophyta</taxon>
        <taxon>Embryophyta</taxon>
        <taxon>Tracheophyta</taxon>
        <taxon>Spermatophyta</taxon>
        <taxon>Magnoliopsida</taxon>
        <taxon>eudicotyledons</taxon>
        <taxon>Gunneridae</taxon>
        <taxon>Pentapetalae</taxon>
        <taxon>asterids</taxon>
        <taxon>lamiids</taxon>
        <taxon>Solanales</taxon>
        <taxon>Convolvulaceae</taxon>
        <taxon>Cuscuteae</taxon>
        <taxon>Cuscuta</taxon>
        <taxon>Cuscuta subgen. Cuscuta</taxon>
    </lineage>
</organism>
<comment type="caution">
    <text evidence="2">The sequence shown here is derived from an EMBL/GenBank/DDBJ whole genome shotgun (WGS) entry which is preliminary data.</text>
</comment>
<feature type="coiled-coil region" evidence="1">
    <location>
        <begin position="91"/>
        <end position="125"/>
    </location>
</feature>